<sequence length="78" mass="8606">MIYCSFFLFLSRRRCTGHVSLRTDAGCNFYNNKGPHKAPSAFLRHTTSVVLNIYGRKQGTKNTALTSCAFGDTPSASL</sequence>
<dbReference type="HOGENOM" id="CLU_2615779_0_0_9"/>
<keyword evidence="2" id="KW-1185">Reference proteome</keyword>
<name>C0C5Y5_9FIRM</name>
<dbReference type="Proteomes" id="UP000004893">
    <property type="component" value="Unassembled WGS sequence"/>
</dbReference>
<dbReference type="EMBL" id="ABYI02000041">
    <property type="protein sequence ID" value="EEG72518.1"/>
    <property type="molecule type" value="Genomic_DNA"/>
</dbReference>
<protein>
    <submittedName>
        <fullName evidence="1">Uncharacterized protein</fullName>
    </submittedName>
</protein>
<dbReference type="AlphaFoldDB" id="C0C5Y5"/>
<reference evidence="1" key="2">
    <citation type="submission" date="2013-06" db="EMBL/GenBank/DDBJ databases">
        <title>Draft genome sequence of Clostridium hylemonae (DSM 15053).</title>
        <authorList>
            <person name="Sudarsanam P."/>
            <person name="Ley R."/>
            <person name="Guruge J."/>
            <person name="Turnbaugh P.J."/>
            <person name="Mahowald M."/>
            <person name="Liep D."/>
            <person name="Gordon J."/>
        </authorList>
    </citation>
    <scope>NUCLEOTIDE SEQUENCE</scope>
    <source>
        <strain evidence="1">DSM 15053</strain>
    </source>
</reference>
<accession>C0C5Y5</accession>
<proteinExistence type="predicted"/>
<comment type="caution">
    <text evidence="1">The sequence shown here is derived from an EMBL/GenBank/DDBJ whole genome shotgun (WGS) entry which is preliminary data.</text>
</comment>
<evidence type="ECO:0000313" key="2">
    <source>
        <dbReference type="Proteomes" id="UP000004893"/>
    </source>
</evidence>
<evidence type="ECO:0000313" key="1">
    <source>
        <dbReference type="EMBL" id="EEG72518.1"/>
    </source>
</evidence>
<organism evidence="1 2">
    <name type="scientific">[Clostridium] hylemonae DSM 15053</name>
    <dbReference type="NCBI Taxonomy" id="553973"/>
    <lineage>
        <taxon>Bacteria</taxon>
        <taxon>Bacillati</taxon>
        <taxon>Bacillota</taxon>
        <taxon>Clostridia</taxon>
        <taxon>Lachnospirales</taxon>
        <taxon>Lachnospiraceae</taxon>
    </lineage>
</organism>
<reference evidence="1" key="1">
    <citation type="submission" date="2009-02" db="EMBL/GenBank/DDBJ databases">
        <authorList>
            <person name="Fulton L."/>
            <person name="Clifton S."/>
            <person name="Fulton B."/>
            <person name="Xu J."/>
            <person name="Minx P."/>
            <person name="Pepin K.H."/>
            <person name="Johnson M."/>
            <person name="Bhonagiri V."/>
            <person name="Nash W.E."/>
            <person name="Mardis E.R."/>
            <person name="Wilson R.K."/>
        </authorList>
    </citation>
    <scope>NUCLEOTIDE SEQUENCE [LARGE SCALE GENOMIC DNA]</scope>
    <source>
        <strain evidence="1">DSM 15053</strain>
    </source>
</reference>
<gene>
    <name evidence="1" type="ORF">CLOHYLEM_07521</name>
</gene>